<evidence type="ECO:0000256" key="1">
    <source>
        <dbReference type="ARBA" id="ARBA00004141"/>
    </source>
</evidence>
<dbReference type="GO" id="GO:0000139">
    <property type="term" value="C:Golgi membrane"/>
    <property type="evidence" value="ECO:0007669"/>
    <property type="project" value="InterPro"/>
</dbReference>
<evidence type="ECO:0000256" key="2">
    <source>
        <dbReference type="ARBA" id="ARBA00022597"/>
    </source>
</evidence>
<dbReference type="InterPro" id="IPR007271">
    <property type="entry name" value="Nuc_sug_transpt"/>
</dbReference>
<keyword evidence="7" id="KW-1185">Reference proteome</keyword>
<proteinExistence type="predicted"/>
<dbReference type="PANTHER" id="PTHR10231">
    <property type="entry name" value="NUCLEOTIDE-SUGAR TRANSMEMBRANE TRANSPORTER"/>
    <property type="match status" value="1"/>
</dbReference>
<evidence type="ECO:0000256" key="3">
    <source>
        <dbReference type="ARBA" id="ARBA00022692"/>
    </source>
</evidence>
<keyword evidence="3 6" id="KW-0812">Transmembrane</keyword>
<evidence type="ECO:0000256" key="5">
    <source>
        <dbReference type="ARBA" id="ARBA00023136"/>
    </source>
</evidence>
<sequence>MDRSAYLSNVTPITEYRLIPLSSRRFSSKICYAKNTVLPLVDVQLVYAPSITKGTIEQRPLLGFLSVVVMCFTSAFAGVYLEKVLKESKASVWVQNVRLALVGIPISIFSMLFYDGNDIRKEGFFRGWDMFVVLLTFTNSMGGLLISIVIRYADNILKAYAQSIAIVGAAIGSWLLFDFVPGFLFSLGTTLVMVSIVIYTMYPYQTPESTYDRFLATGSDFLRLKPRIVERRKTSCV</sequence>
<dbReference type="WBParaSite" id="ACAC_0000845501-mRNA-1">
    <property type="protein sequence ID" value="ACAC_0000845501-mRNA-1"/>
    <property type="gene ID" value="ACAC_0000845501"/>
</dbReference>
<dbReference type="STRING" id="6313.A0A158P9N5"/>
<evidence type="ECO:0000313" key="8">
    <source>
        <dbReference type="WBParaSite" id="ACAC_0000845501-mRNA-1"/>
    </source>
</evidence>
<organism evidence="7 8">
    <name type="scientific">Angiostrongylus cantonensis</name>
    <name type="common">Rat lungworm</name>
    <dbReference type="NCBI Taxonomy" id="6313"/>
    <lineage>
        <taxon>Eukaryota</taxon>
        <taxon>Metazoa</taxon>
        <taxon>Ecdysozoa</taxon>
        <taxon>Nematoda</taxon>
        <taxon>Chromadorea</taxon>
        <taxon>Rhabditida</taxon>
        <taxon>Rhabditina</taxon>
        <taxon>Rhabditomorpha</taxon>
        <taxon>Strongyloidea</taxon>
        <taxon>Metastrongylidae</taxon>
        <taxon>Angiostrongylus</taxon>
    </lineage>
</organism>
<dbReference type="Proteomes" id="UP000035642">
    <property type="component" value="Unassembled WGS sequence"/>
</dbReference>
<reference evidence="8" key="2">
    <citation type="submission" date="2016-04" db="UniProtKB">
        <authorList>
            <consortium name="WormBaseParasite"/>
        </authorList>
    </citation>
    <scope>IDENTIFICATION</scope>
</reference>
<keyword evidence="2" id="KW-0813">Transport</keyword>
<comment type="subcellular location">
    <subcellularLocation>
        <location evidence="1">Membrane</location>
        <topology evidence="1">Multi-pass membrane protein</topology>
    </subcellularLocation>
</comment>
<evidence type="ECO:0000313" key="7">
    <source>
        <dbReference type="Proteomes" id="UP000035642"/>
    </source>
</evidence>
<accession>A0A158P9N5</accession>
<dbReference type="NCBIfam" id="TIGR00803">
    <property type="entry name" value="nst"/>
    <property type="match status" value="1"/>
</dbReference>
<protein>
    <submittedName>
        <fullName evidence="8">UDP-N-acetylglucosamine transporter</fullName>
    </submittedName>
</protein>
<dbReference type="AlphaFoldDB" id="A0A158P9N5"/>
<feature type="transmembrane region" description="Helical" evidence="6">
    <location>
        <begin position="61"/>
        <end position="81"/>
    </location>
</feature>
<evidence type="ECO:0000256" key="4">
    <source>
        <dbReference type="ARBA" id="ARBA00022989"/>
    </source>
</evidence>
<keyword evidence="5 6" id="KW-0472">Membrane</keyword>
<keyword evidence="2" id="KW-0762">Sugar transport</keyword>
<evidence type="ECO:0000256" key="6">
    <source>
        <dbReference type="SAM" id="Phobius"/>
    </source>
</evidence>
<feature type="transmembrane region" description="Helical" evidence="6">
    <location>
        <begin position="159"/>
        <end position="177"/>
    </location>
</feature>
<feature type="transmembrane region" description="Helical" evidence="6">
    <location>
        <begin position="93"/>
        <end position="114"/>
    </location>
</feature>
<feature type="transmembrane region" description="Helical" evidence="6">
    <location>
        <begin position="130"/>
        <end position="152"/>
    </location>
</feature>
<reference evidence="7" key="1">
    <citation type="submission" date="2012-09" db="EMBL/GenBank/DDBJ databases">
        <authorList>
            <person name="Martin A.A."/>
        </authorList>
    </citation>
    <scope>NUCLEOTIDE SEQUENCE</scope>
</reference>
<dbReference type="GO" id="GO:0015165">
    <property type="term" value="F:pyrimidine nucleotide-sugar transmembrane transporter activity"/>
    <property type="evidence" value="ECO:0007669"/>
    <property type="project" value="InterPro"/>
</dbReference>
<dbReference type="Pfam" id="PF04142">
    <property type="entry name" value="Nuc_sug_transp"/>
    <property type="match status" value="1"/>
</dbReference>
<keyword evidence="4 6" id="KW-1133">Transmembrane helix</keyword>
<feature type="transmembrane region" description="Helical" evidence="6">
    <location>
        <begin position="183"/>
        <end position="204"/>
    </location>
</feature>
<name>A0A158P9N5_ANGCA</name>